<dbReference type="AlphaFoldDB" id="A0A233V505"/>
<dbReference type="PROSITE" id="PS51480">
    <property type="entry name" value="DHAL"/>
    <property type="match status" value="1"/>
</dbReference>
<dbReference type="SUPFAM" id="SSF101473">
    <property type="entry name" value="DhaL-like"/>
    <property type="match status" value="1"/>
</dbReference>
<dbReference type="Pfam" id="PF02734">
    <property type="entry name" value="Dak2"/>
    <property type="match status" value="1"/>
</dbReference>
<evidence type="ECO:0000313" key="3">
    <source>
        <dbReference type="Proteomes" id="UP000215413"/>
    </source>
</evidence>
<comment type="caution">
    <text evidence="2">The sequence shown here is derived from an EMBL/GenBank/DDBJ whole genome shotgun (WGS) entry which is preliminary data.</text>
</comment>
<dbReference type="RefSeq" id="WP_094205597.1">
    <property type="nucleotide sequence ID" value="NZ_JAWGQT010000005.1"/>
</dbReference>
<protein>
    <submittedName>
        <fullName evidence="2">Dihydroxyacetone kinase</fullName>
    </submittedName>
</protein>
<dbReference type="Gene3D" id="1.25.40.340">
    <property type="match status" value="1"/>
</dbReference>
<dbReference type="InterPro" id="IPR050270">
    <property type="entry name" value="DegV_domain_contain"/>
</dbReference>
<accession>A0A233V505</accession>
<reference evidence="3" key="1">
    <citation type="submission" date="2017-04" db="EMBL/GenBank/DDBJ databases">
        <title>Finegoldia magna isolated from orthopedic joint implant-associated infections.</title>
        <authorList>
            <person name="Bjorklund S."/>
            <person name="Bruggemann H."/>
            <person name="Jensen A."/>
            <person name="Hellmark B."/>
            <person name="Soderquist B."/>
        </authorList>
    </citation>
    <scope>NUCLEOTIDE SEQUENCE [LARGE SCALE GENOMIC DNA]</scope>
    <source>
        <strain evidence="3">CCUG 54800</strain>
    </source>
</reference>
<keyword evidence="2" id="KW-0418">Kinase</keyword>
<feature type="domain" description="DhaL" evidence="1">
    <location>
        <begin position="6"/>
        <end position="198"/>
    </location>
</feature>
<dbReference type="InterPro" id="IPR033470">
    <property type="entry name" value="FakA-like_C"/>
</dbReference>
<name>A0A233V505_FINMA</name>
<dbReference type="Pfam" id="PF13684">
    <property type="entry name" value="FakA-like_C"/>
    <property type="match status" value="1"/>
</dbReference>
<evidence type="ECO:0000259" key="1">
    <source>
        <dbReference type="PROSITE" id="PS51480"/>
    </source>
</evidence>
<dbReference type="GO" id="GO:0004371">
    <property type="term" value="F:glycerone kinase activity"/>
    <property type="evidence" value="ECO:0007669"/>
    <property type="project" value="InterPro"/>
</dbReference>
<dbReference type="PANTHER" id="PTHR33434">
    <property type="entry name" value="DEGV DOMAIN-CONTAINING PROTEIN DR_1986-RELATED"/>
    <property type="match status" value="1"/>
</dbReference>
<dbReference type="Proteomes" id="UP000215413">
    <property type="component" value="Unassembled WGS sequence"/>
</dbReference>
<dbReference type="SMART" id="SM01121">
    <property type="entry name" value="Dak1_2"/>
    <property type="match status" value="1"/>
</dbReference>
<dbReference type="Pfam" id="PF21645">
    <property type="entry name" value="FakA-like_M"/>
    <property type="match status" value="1"/>
</dbReference>
<dbReference type="InterPro" id="IPR004007">
    <property type="entry name" value="DhaL_dom"/>
</dbReference>
<dbReference type="PANTHER" id="PTHR33434:SF4">
    <property type="entry name" value="PHOSPHATASE PROTEIN"/>
    <property type="match status" value="1"/>
</dbReference>
<evidence type="ECO:0000313" key="2">
    <source>
        <dbReference type="EMBL" id="OXZ27472.1"/>
    </source>
</evidence>
<sequence>MKNDATLFKNCLLAGFKNLENKREIVNSLNVFPVPDGDTGTNMTLTIKSAISKVNGVTDLSIANLAKAMSDGSLMGARGNSGVITSQIMRGFYNGFKDYTEFNIFALRDGFVESYKTAYKAVMKPTEGTILTVSRCMGEFADQNYQNYEDIKKFLTDIISEGNKALLKTKEMLPVLKEADVVDAGGQGLMLFLEGVLNYDNEKLISETIIDESSRTINENTNVVSDEEIEFGYCTEFFIMTDADENSYRSKLENFGDCLLVVKGDGVIKTHIHTNNPGKVLEIAMELGALRDIKIDNMRLQHQNLHSTEEEINQASTKTSEPEKDFGFVVVSSGKGFSKVFDMLNVDEVITGGQTMNPSTEDIVNSIEKVNAKTVFVFPNNKNIILSANQAKQIVDKKEVFVVETKAVPQSISALLAFNEEASAEENFDSFNDVIATVKTGEVTFAVKDLNMSDIKVKKDDIIGLDQKNIRAVGNDINKVSMDLLRQLIQKDDSLVTIYYGEGCDEMMANKLKDSLEEEYKYIDIEVVEGSQPLYYYVFSIE</sequence>
<dbReference type="SMART" id="SM01120">
    <property type="entry name" value="Dak2"/>
    <property type="match status" value="1"/>
</dbReference>
<organism evidence="2 3">
    <name type="scientific">Finegoldia magna</name>
    <name type="common">Peptostreptococcus magnus</name>
    <dbReference type="NCBI Taxonomy" id="1260"/>
    <lineage>
        <taxon>Bacteria</taxon>
        <taxon>Bacillati</taxon>
        <taxon>Bacillota</taxon>
        <taxon>Tissierellia</taxon>
        <taxon>Tissierellales</taxon>
        <taxon>Peptoniphilaceae</taxon>
        <taxon>Finegoldia</taxon>
    </lineage>
</organism>
<dbReference type="NCBIfam" id="TIGR03599">
    <property type="entry name" value="YloV"/>
    <property type="match status" value="1"/>
</dbReference>
<dbReference type="InterPro" id="IPR048394">
    <property type="entry name" value="FakA-like_M"/>
</dbReference>
<gene>
    <name evidence="2" type="ORF">B9N49_03865</name>
</gene>
<dbReference type="InterPro" id="IPR019986">
    <property type="entry name" value="YloV-like"/>
</dbReference>
<dbReference type="InterPro" id="IPR036117">
    <property type="entry name" value="DhaL_dom_sf"/>
</dbReference>
<proteinExistence type="predicted"/>
<dbReference type="EMBL" id="NDYC01000019">
    <property type="protein sequence ID" value="OXZ27472.1"/>
    <property type="molecule type" value="Genomic_DNA"/>
</dbReference>
<dbReference type="GO" id="GO:0006071">
    <property type="term" value="P:glycerol metabolic process"/>
    <property type="evidence" value="ECO:0007669"/>
    <property type="project" value="InterPro"/>
</dbReference>
<keyword evidence="2" id="KW-0808">Transferase</keyword>